<reference evidence="3 4" key="1">
    <citation type="submission" date="2019-05" db="EMBL/GenBank/DDBJ databases">
        <title>Draft genome sequence of Pelagicola sp. DSW4-44.</title>
        <authorList>
            <person name="Oh J."/>
        </authorList>
    </citation>
    <scope>NUCLEOTIDE SEQUENCE [LARGE SCALE GENOMIC DNA]</scope>
    <source>
        <strain evidence="3 4">DSW4-44</strain>
    </source>
</reference>
<organism evidence="2 5">
    <name type="scientific">Parasedimentitalea maritima</name>
    <dbReference type="NCBI Taxonomy" id="2578117"/>
    <lineage>
        <taxon>Bacteria</taxon>
        <taxon>Pseudomonadati</taxon>
        <taxon>Pseudomonadota</taxon>
        <taxon>Alphaproteobacteria</taxon>
        <taxon>Rhodobacterales</taxon>
        <taxon>Paracoccaceae</taxon>
        <taxon>Parasedimentitalea</taxon>
    </lineage>
</organism>
<name>A0A5R8ZS08_9RHOB</name>
<dbReference type="EMBL" id="VAUA01000001">
    <property type="protein sequence ID" value="TLP69165.1"/>
    <property type="molecule type" value="Genomic_DNA"/>
</dbReference>
<evidence type="ECO:0000256" key="1">
    <source>
        <dbReference type="SAM" id="Coils"/>
    </source>
</evidence>
<evidence type="ECO:0000313" key="3">
    <source>
        <dbReference type="EMBL" id="TLP69165.1"/>
    </source>
</evidence>
<accession>A0A6A4RLR5</accession>
<keyword evidence="1" id="KW-0175">Coiled coil</keyword>
<feature type="coiled-coil region" evidence="1">
    <location>
        <begin position="7"/>
        <end position="58"/>
    </location>
</feature>
<proteinExistence type="predicted"/>
<dbReference type="InterPro" id="IPR007420">
    <property type="entry name" value="DUF465"/>
</dbReference>
<dbReference type="OrthoDB" id="7362854at2"/>
<dbReference type="Proteomes" id="UP000441586">
    <property type="component" value="Unassembled WGS sequence"/>
</dbReference>
<accession>A0A5R8ZS08</accession>
<evidence type="ECO:0000313" key="4">
    <source>
        <dbReference type="Proteomes" id="UP000305041"/>
    </source>
</evidence>
<dbReference type="Pfam" id="PF04325">
    <property type="entry name" value="DUF465"/>
    <property type="match status" value="1"/>
</dbReference>
<gene>
    <name evidence="3" type="ORF">FEE96_02445</name>
    <name evidence="2" type="ORF">GP644_02475</name>
</gene>
<dbReference type="RefSeq" id="WP_138161397.1">
    <property type="nucleotide sequence ID" value="NZ_VAUA01000001.1"/>
</dbReference>
<reference evidence="2 5" key="2">
    <citation type="submission" date="2019-12" db="EMBL/GenBank/DDBJ databases">
        <authorList>
            <person name="Zhang Y.-J."/>
        </authorList>
    </citation>
    <scope>NUCLEOTIDE SEQUENCE [LARGE SCALE GENOMIC DNA]</scope>
    <source>
        <strain evidence="2 5">H18S-6</strain>
    </source>
</reference>
<evidence type="ECO:0000313" key="2">
    <source>
        <dbReference type="EMBL" id="KAE9632658.1"/>
    </source>
</evidence>
<protein>
    <submittedName>
        <fullName evidence="2">DUF465 domain-containing protein</fullName>
    </submittedName>
</protein>
<dbReference type="InterPro" id="IPR038444">
    <property type="entry name" value="DUF465_sf"/>
</dbReference>
<keyword evidence="4" id="KW-1185">Reference proteome</keyword>
<dbReference type="Gene3D" id="6.10.280.50">
    <property type="match status" value="1"/>
</dbReference>
<dbReference type="Proteomes" id="UP000305041">
    <property type="component" value="Unassembled WGS sequence"/>
</dbReference>
<dbReference type="AlphaFoldDB" id="A0A5R8ZS08"/>
<comment type="caution">
    <text evidence="2">The sequence shown here is derived from an EMBL/GenBank/DDBJ whole genome shotgun (WGS) entry which is preliminary data.</text>
</comment>
<sequence>MSISSHLVELKKKHEHLSDEVDVAQRAPSTDGLEIAEMKKQKLKLKEEIERLSQVELT</sequence>
<dbReference type="EMBL" id="WSFO01000001">
    <property type="protein sequence ID" value="KAE9632658.1"/>
    <property type="molecule type" value="Genomic_DNA"/>
</dbReference>
<evidence type="ECO:0000313" key="5">
    <source>
        <dbReference type="Proteomes" id="UP000441586"/>
    </source>
</evidence>